<proteinExistence type="predicted"/>
<dbReference type="Proteomes" id="UP000237061">
    <property type="component" value="Unassembled WGS sequence"/>
</dbReference>
<dbReference type="RefSeq" id="WP_103467151.1">
    <property type="nucleotide sequence ID" value="NZ_PPXB01000018.1"/>
</dbReference>
<sequence>MGAEPLSPKTDNRTNKTHPTAVDPMGFIATVDTTEARRQDAVVLLELMAEITGQPPRMWGPSIIGFGEYHYKYASGREGDAAAAGFSPRKANLVIYGLQDPPEAGPLLEKLGKFKSSVACVYINKLADIDLGVLRELIDLSYRYITTTDMQSLQSQRD</sequence>
<protein>
    <recommendedName>
        <fullName evidence="2">YdhG-like domain-containing protein</fullName>
    </recommendedName>
</protein>
<reference evidence="3 4" key="1">
    <citation type="submission" date="2018-01" db="EMBL/GenBank/DDBJ databases">
        <title>Arthrobacter sp. nov., from glaciers in China.</title>
        <authorList>
            <person name="Liu Q."/>
            <person name="Xin Y.-H."/>
        </authorList>
    </citation>
    <scope>NUCLEOTIDE SEQUENCE [LARGE SCALE GENOMIC DNA]</scope>
    <source>
        <strain evidence="3 4">HLT2-12-2</strain>
    </source>
</reference>
<name>A0A2S3ZT14_ARTGL</name>
<dbReference type="InterPro" id="IPR014922">
    <property type="entry name" value="YdhG-like"/>
</dbReference>
<feature type="domain" description="YdhG-like" evidence="2">
    <location>
        <begin position="37"/>
        <end position="139"/>
    </location>
</feature>
<dbReference type="OrthoDB" id="5951444at2"/>
<evidence type="ECO:0000313" key="4">
    <source>
        <dbReference type="Proteomes" id="UP000237061"/>
    </source>
</evidence>
<keyword evidence="4" id="KW-1185">Reference proteome</keyword>
<organism evidence="3 4">
    <name type="scientific">Arthrobacter glacialis</name>
    <dbReference type="NCBI Taxonomy" id="1664"/>
    <lineage>
        <taxon>Bacteria</taxon>
        <taxon>Bacillati</taxon>
        <taxon>Actinomycetota</taxon>
        <taxon>Actinomycetes</taxon>
        <taxon>Micrococcales</taxon>
        <taxon>Micrococcaceae</taxon>
        <taxon>Arthrobacter</taxon>
    </lineage>
</organism>
<evidence type="ECO:0000256" key="1">
    <source>
        <dbReference type="SAM" id="MobiDB-lite"/>
    </source>
</evidence>
<comment type="caution">
    <text evidence="3">The sequence shown here is derived from an EMBL/GenBank/DDBJ whole genome shotgun (WGS) entry which is preliminary data.</text>
</comment>
<dbReference type="EMBL" id="PPXC01000017">
    <property type="protein sequence ID" value="POH72132.1"/>
    <property type="molecule type" value="Genomic_DNA"/>
</dbReference>
<evidence type="ECO:0000313" key="3">
    <source>
        <dbReference type="EMBL" id="POH72132.1"/>
    </source>
</evidence>
<dbReference type="Pfam" id="PF08818">
    <property type="entry name" value="DUF1801"/>
    <property type="match status" value="1"/>
</dbReference>
<accession>A0A2S3ZT14</accession>
<evidence type="ECO:0000259" key="2">
    <source>
        <dbReference type="Pfam" id="PF08818"/>
    </source>
</evidence>
<dbReference type="AlphaFoldDB" id="A0A2S3ZT14"/>
<feature type="region of interest" description="Disordered" evidence="1">
    <location>
        <begin position="1"/>
        <end position="21"/>
    </location>
</feature>
<gene>
    <name evidence="3" type="ORF">CVS27_17575</name>
</gene>